<dbReference type="Gene3D" id="3.20.20.370">
    <property type="entry name" value="Glycoside hydrolase/deacetylase"/>
    <property type="match status" value="1"/>
</dbReference>
<organism evidence="1 2">
    <name type="scientific">Sphingobium jiangsuense</name>
    <dbReference type="NCBI Taxonomy" id="870476"/>
    <lineage>
        <taxon>Bacteria</taxon>
        <taxon>Pseudomonadati</taxon>
        <taxon>Pseudomonadota</taxon>
        <taxon>Alphaproteobacteria</taxon>
        <taxon>Sphingomonadales</taxon>
        <taxon>Sphingomonadaceae</taxon>
        <taxon>Sphingobium</taxon>
    </lineage>
</organism>
<evidence type="ECO:0000313" key="1">
    <source>
        <dbReference type="EMBL" id="MBB3924573.1"/>
    </source>
</evidence>
<dbReference type="GO" id="GO:0005975">
    <property type="term" value="P:carbohydrate metabolic process"/>
    <property type="evidence" value="ECO:0007669"/>
    <property type="project" value="InterPro"/>
</dbReference>
<dbReference type="AlphaFoldDB" id="A0A7W6BD24"/>
<name>A0A7W6BD24_9SPHN</name>
<dbReference type="Proteomes" id="UP000571950">
    <property type="component" value="Unassembled WGS sequence"/>
</dbReference>
<comment type="caution">
    <text evidence="1">The sequence shown here is derived from an EMBL/GenBank/DDBJ whole genome shotgun (WGS) entry which is preliminary data.</text>
</comment>
<dbReference type="InterPro" id="IPR011330">
    <property type="entry name" value="Glyco_hydro/deAcase_b/a-brl"/>
</dbReference>
<proteinExistence type="predicted"/>
<gene>
    <name evidence="1" type="ORF">GGR43_000267</name>
</gene>
<dbReference type="SUPFAM" id="SSF88713">
    <property type="entry name" value="Glycoside hydrolase/deacetylase"/>
    <property type="match status" value="1"/>
</dbReference>
<dbReference type="EMBL" id="JACIDT010000001">
    <property type="protein sequence ID" value="MBB3924573.1"/>
    <property type="molecule type" value="Genomic_DNA"/>
</dbReference>
<protein>
    <submittedName>
        <fullName evidence="1">Peptidoglycan/xylan/chitin deacetylase (PgdA/CDA1 family)</fullName>
    </submittedName>
</protein>
<keyword evidence="2" id="KW-1185">Reference proteome</keyword>
<dbReference type="RefSeq" id="WP_188070137.1">
    <property type="nucleotide sequence ID" value="NZ_BSPS01000164.1"/>
</dbReference>
<sequence length="330" mass="35993">MTRALITIDTELSAGRQAQGMAVDANYDSSFAGLIDGKSFGVGWLMERMAAHGIKGVFMVDPMPGLVHGPEIVERMVQPILAGGHDVQLHIHTEWLEWAKESPVEGRTGRNIGDFSLEDQVALIGWARDALVRAGAPAPNAFRAGNFGANDDTLRALERLGLQWDSSFNADYAGRECRIALPRAMIDPVLAGRVAEAPVAGIFDRPGHFRPAQICALSAAEMVQALDHAAATGAHSFVTVTHSFEMMSRDRTRPNLAVMKRCEALCRAIADHPGVRPALFADLPVPPARDGIREGAGLPTRLPPNRLRTWSRMAQQAWANWRYERALPLL</sequence>
<evidence type="ECO:0000313" key="2">
    <source>
        <dbReference type="Proteomes" id="UP000571950"/>
    </source>
</evidence>
<accession>A0A7W6BD24</accession>
<reference evidence="1 2" key="1">
    <citation type="submission" date="2020-08" db="EMBL/GenBank/DDBJ databases">
        <title>Genomic Encyclopedia of Type Strains, Phase IV (KMG-IV): sequencing the most valuable type-strain genomes for metagenomic binning, comparative biology and taxonomic classification.</title>
        <authorList>
            <person name="Goeker M."/>
        </authorList>
    </citation>
    <scope>NUCLEOTIDE SEQUENCE [LARGE SCALE GENOMIC DNA]</scope>
    <source>
        <strain evidence="1 2">DSM 26189</strain>
    </source>
</reference>
<dbReference type="CDD" id="cd10933">
    <property type="entry name" value="CE4_u9"/>
    <property type="match status" value="1"/>
</dbReference>